<evidence type="ECO:0000256" key="4">
    <source>
        <dbReference type="ARBA" id="ARBA00022692"/>
    </source>
</evidence>
<comment type="subcellular location">
    <subcellularLocation>
        <location evidence="1 7">Cell membrane</location>
        <topology evidence="1 7">Multi-pass membrane protein</topology>
    </subcellularLocation>
</comment>
<feature type="transmembrane region" description="Helical" evidence="7">
    <location>
        <begin position="148"/>
        <end position="170"/>
    </location>
</feature>
<dbReference type="EMBL" id="LLXZ01000081">
    <property type="protein sequence ID" value="KRR08829.1"/>
    <property type="molecule type" value="Genomic_DNA"/>
</dbReference>
<dbReference type="PANTHER" id="PTHR33508">
    <property type="entry name" value="UPF0056 MEMBRANE PROTEIN YHCE"/>
    <property type="match status" value="1"/>
</dbReference>
<organism evidence="8 9">
    <name type="scientific">Bradyrhizobium jicamae</name>
    <dbReference type="NCBI Taxonomy" id="280332"/>
    <lineage>
        <taxon>Bacteria</taxon>
        <taxon>Pseudomonadati</taxon>
        <taxon>Pseudomonadota</taxon>
        <taxon>Alphaproteobacteria</taxon>
        <taxon>Hyphomicrobiales</taxon>
        <taxon>Nitrobacteraceae</taxon>
        <taxon>Bradyrhizobium</taxon>
    </lineage>
</organism>
<evidence type="ECO:0000256" key="1">
    <source>
        <dbReference type="ARBA" id="ARBA00004651"/>
    </source>
</evidence>
<dbReference type="Pfam" id="PF01914">
    <property type="entry name" value="MarC"/>
    <property type="match status" value="1"/>
</dbReference>
<feature type="transmembrane region" description="Helical" evidence="7">
    <location>
        <begin position="6"/>
        <end position="29"/>
    </location>
</feature>
<evidence type="ECO:0000313" key="8">
    <source>
        <dbReference type="EMBL" id="KRR08829.1"/>
    </source>
</evidence>
<dbReference type="NCBIfam" id="TIGR00427">
    <property type="entry name" value="NAAT family transporter"/>
    <property type="match status" value="1"/>
</dbReference>
<evidence type="ECO:0000256" key="3">
    <source>
        <dbReference type="ARBA" id="ARBA00022475"/>
    </source>
</evidence>
<dbReference type="RefSeq" id="WP_057835758.1">
    <property type="nucleotide sequence ID" value="NZ_LLXZ01000081.1"/>
</dbReference>
<evidence type="ECO:0000313" key="9">
    <source>
        <dbReference type="Proteomes" id="UP000050863"/>
    </source>
</evidence>
<comment type="caution">
    <text evidence="8">The sequence shown here is derived from an EMBL/GenBank/DDBJ whole genome shotgun (WGS) entry which is preliminary data.</text>
</comment>
<dbReference type="PANTHER" id="PTHR33508:SF1">
    <property type="entry name" value="UPF0056 MEMBRANE PROTEIN YHCE"/>
    <property type="match status" value="1"/>
</dbReference>
<accession>A0A0R3LUR0</accession>
<reference evidence="8 9" key="1">
    <citation type="submission" date="2014-03" db="EMBL/GenBank/DDBJ databases">
        <title>Bradyrhizobium valentinum sp. nov., isolated from effective nodules of Lupinus mariae-josephae, a lupine endemic of basic-lime soils in Eastern Spain.</title>
        <authorList>
            <person name="Duran D."/>
            <person name="Rey L."/>
            <person name="Navarro A."/>
            <person name="Busquets A."/>
            <person name="Imperial J."/>
            <person name="Ruiz-Argueso T."/>
        </authorList>
    </citation>
    <scope>NUCLEOTIDE SEQUENCE [LARGE SCALE GENOMIC DNA]</scope>
    <source>
        <strain evidence="8 9">PAC68</strain>
    </source>
</reference>
<keyword evidence="3" id="KW-1003">Cell membrane</keyword>
<name>A0A0R3LUR0_9BRAD</name>
<gene>
    <name evidence="8" type="ORF">CQ12_26810</name>
</gene>
<protein>
    <recommendedName>
        <fullName evidence="7">UPF0056 membrane protein</fullName>
    </recommendedName>
</protein>
<dbReference type="Proteomes" id="UP000050863">
    <property type="component" value="Unassembled WGS sequence"/>
</dbReference>
<evidence type="ECO:0000256" key="6">
    <source>
        <dbReference type="ARBA" id="ARBA00023136"/>
    </source>
</evidence>
<evidence type="ECO:0000256" key="5">
    <source>
        <dbReference type="ARBA" id="ARBA00022989"/>
    </source>
</evidence>
<dbReference type="GO" id="GO:0005886">
    <property type="term" value="C:plasma membrane"/>
    <property type="evidence" value="ECO:0007669"/>
    <property type="project" value="UniProtKB-SubCell"/>
</dbReference>
<dbReference type="STRING" id="280332.CQ12_26810"/>
<feature type="transmembrane region" description="Helical" evidence="7">
    <location>
        <begin position="49"/>
        <end position="69"/>
    </location>
</feature>
<evidence type="ECO:0000256" key="2">
    <source>
        <dbReference type="ARBA" id="ARBA00009784"/>
    </source>
</evidence>
<sequence>MGREFSLFIGTFTTLLAIINPLEVLPVYLKLLEKKDARTHRQIARNACIYALLLSLFFLIFGTLILHLFGVPLSMVRIVGGIILMKIGFQLFSPPPSGGAVIPASDVGQDANIAFVPLALPLMCGPGAIATILGMASTIKHSATELTSFVAIVAAILATMLVTYLCLVYAGRLSEKLGALGIDAITRIVGFFVSAMGVALIFDGIIEALQTHGVTSLH</sequence>
<feature type="transmembrane region" description="Helical" evidence="7">
    <location>
        <begin position="113"/>
        <end position="136"/>
    </location>
</feature>
<keyword evidence="4 7" id="KW-0812">Transmembrane</keyword>
<dbReference type="InterPro" id="IPR002771">
    <property type="entry name" value="Multi_antbiot-R_MarC"/>
</dbReference>
<keyword evidence="5 7" id="KW-1133">Transmembrane helix</keyword>
<feature type="transmembrane region" description="Helical" evidence="7">
    <location>
        <begin position="177"/>
        <end position="202"/>
    </location>
</feature>
<keyword evidence="6 7" id="KW-0472">Membrane</keyword>
<dbReference type="AlphaFoldDB" id="A0A0R3LUR0"/>
<comment type="similarity">
    <text evidence="2 7">Belongs to the UPF0056 (MarC) family.</text>
</comment>
<dbReference type="OrthoDB" id="21094at2"/>
<feature type="transmembrane region" description="Helical" evidence="7">
    <location>
        <begin position="75"/>
        <end position="92"/>
    </location>
</feature>
<proteinExistence type="inferred from homology"/>
<keyword evidence="9" id="KW-1185">Reference proteome</keyword>
<evidence type="ECO:0000256" key="7">
    <source>
        <dbReference type="RuleBase" id="RU362048"/>
    </source>
</evidence>